<protein>
    <submittedName>
        <fullName evidence="1">Uncharacterized protein</fullName>
    </submittedName>
</protein>
<evidence type="ECO:0000313" key="1">
    <source>
        <dbReference type="EMBL" id="SNR68949.1"/>
    </source>
</evidence>
<evidence type="ECO:0000313" key="2">
    <source>
        <dbReference type="Proteomes" id="UP000198405"/>
    </source>
</evidence>
<keyword evidence="2" id="KW-1185">Reference proteome</keyword>
<proteinExistence type="predicted"/>
<dbReference type="AlphaFoldDB" id="A0A238YF09"/>
<reference evidence="2" key="1">
    <citation type="submission" date="2017-06" db="EMBL/GenBank/DDBJ databases">
        <authorList>
            <person name="Varghese N."/>
            <person name="Submissions S."/>
        </authorList>
    </citation>
    <scope>NUCLEOTIDE SEQUENCE [LARGE SCALE GENOMIC DNA]</scope>
    <source>
        <strain evidence="2">DSM 15668</strain>
    </source>
</reference>
<dbReference type="EMBL" id="FZOB01000003">
    <property type="protein sequence ID" value="SNR68949.1"/>
    <property type="molecule type" value="Genomic_DNA"/>
</dbReference>
<sequence>MEIKEDKDVYFFRVVGRVEVTNTNKKEHNKKEWRSGEIKIHKNFLFMKNNRYVSFKIPFKSKNIFNIPRNSNISLIFSWKPENLDSPDSRVIIRITSKDDLDKDLKSVLWMG</sequence>
<gene>
    <name evidence="1" type="ORF">SAMN06265340_10348</name>
</gene>
<name>A0A238YF09_9BACT</name>
<accession>A0A238YF09</accession>
<dbReference type="Proteomes" id="UP000198405">
    <property type="component" value="Unassembled WGS sequence"/>
</dbReference>
<organism evidence="1 2">
    <name type="scientific">Desulfurobacterium atlanticum</name>
    <dbReference type="NCBI Taxonomy" id="240169"/>
    <lineage>
        <taxon>Bacteria</taxon>
        <taxon>Pseudomonadati</taxon>
        <taxon>Aquificota</taxon>
        <taxon>Aquificia</taxon>
        <taxon>Desulfurobacteriales</taxon>
        <taxon>Desulfurobacteriaceae</taxon>
        <taxon>Desulfurobacterium</taxon>
    </lineage>
</organism>